<keyword evidence="3" id="KW-1185">Reference proteome</keyword>
<feature type="compositionally biased region" description="Basic and acidic residues" evidence="1">
    <location>
        <begin position="1"/>
        <end position="24"/>
    </location>
</feature>
<evidence type="ECO:0000313" key="3">
    <source>
        <dbReference type="Proteomes" id="UP001498421"/>
    </source>
</evidence>
<gene>
    <name evidence="2" type="ORF">QQZ08_002452</name>
</gene>
<proteinExistence type="predicted"/>
<organism evidence="2 3">
    <name type="scientific">Neonectria magnoliae</name>
    <dbReference type="NCBI Taxonomy" id="2732573"/>
    <lineage>
        <taxon>Eukaryota</taxon>
        <taxon>Fungi</taxon>
        <taxon>Dikarya</taxon>
        <taxon>Ascomycota</taxon>
        <taxon>Pezizomycotina</taxon>
        <taxon>Sordariomycetes</taxon>
        <taxon>Hypocreomycetidae</taxon>
        <taxon>Hypocreales</taxon>
        <taxon>Nectriaceae</taxon>
        <taxon>Neonectria</taxon>
    </lineage>
</organism>
<evidence type="ECO:0000256" key="1">
    <source>
        <dbReference type="SAM" id="MobiDB-lite"/>
    </source>
</evidence>
<name>A0ABR1ID60_9HYPO</name>
<reference evidence="2 3" key="1">
    <citation type="journal article" date="2025" name="Microbiol. Resour. Announc.">
        <title>Draft genome sequences for Neonectria magnoliae and Neonectria punicea, canker pathogens of Liriodendron tulipifera and Acer saccharum in West Virginia.</title>
        <authorList>
            <person name="Petronek H.M."/>
            <person name="Kasson M.T."/>
            <person name="Metheny A.M."/>
            <person name="Stauder C.M."/>
            <person name="Lovett B."/>
            <person name="Lynch S.C."/>
            <person name="Garnas J.R."/>
            <person name="Kasson L.R."/>
            <person name="Stajich J.E."/>
        </authorList>
    </citation>
    <scope>NUCLEOTIDE SEQUENCE [LARGE SCALE GENOMIC DNA]</scope>
    <source>
        <strain evidence="2 3">NRRL 64651</strain>
    </source>
</reference>
<comment type="caution">
    <text evidence="2">The sequence shown here is derived from an EMBL/GenBank/DDBJ whole genome shotgun (WGS) entry which is preliminary data.</text>
</comment>
<sequence length="73" mass="7784">MPSERGPRSQDGKRSDRSPEDKALQTDQDDLLAAIGGWSWDDARQAQTDAAEGGGEDKRTVTTPQEGVVAEAA</sequence>
<accession>A0ABR1ID60</accession>
<evidence type="ECO:0000313" key="2">
    <source>
        <dbReference type="EMBL" id="KAK7430924.1"/>
    </source>
</evidence>
<dbReference type="Proteomes" id="UP001498421">
    <property type="component" value="Unassembled WGS sequence"/>
</dbReference>
<protein>
    <submittedName>
        <fullName evidence="2">Uncharacterized protein</fullName>
    </submittedName>
</protein>
<feature type="region of interest" description="Disordered" evidence="1">
    <location>
        <begin position="1"/>
        <end position="73"/>
    </location>
</feature>
<dbReference type="EMBL" id="JAZAVK010000015">
    <property type="protein sequence ID" value="KAK7430924.1"/>
    <property type="molecule type" value="Genomic_DNA"/>
</dbReference>